<proteinExistence type="predicted"/>
<dbReference type="AlphaFoldDB" id="A0A0E9WX42"/>
<accession>A0A0E9WX42</accession>
<protein>
    <submittedName>
        <fullName evidence="1">Uncharacterized protein</fullName>
    </submittedName>
</protein>
<dbReference type="EMBL" id="GBXM01013608">
    <property type="protein sequence ID" value="JAH94969.1"/>
    <property type="molecule type" value="Transcribed_RNA"/>
</dbReference>
<evidence type="ECO:0000313" key="1">
    <source>
        <dbReference type="EMBL" id="JAH94969.1"/>
    </source>
</evidence>
<organism evidence="1">
    <name type="scientific">Anguilla anguilla</name>
    <name type="common">European freshwater eel</name>
    <name type="synonym">Muraena anguilla</name>
    <dbReference type="NCBI Taxonomy" id="7936"/>
    <lineage>
        <taxon>Eukaryota</taxon>
        <taxon>Metazoa</taxon>
        <taxon>Chordata</taxon>
        <taxon>Craniata</taxon>
        <taxon>Vertebrata</taxon>
        <taxon>Euteleostomi</taxon>
        <taxon>Actinopterygii</taxon>
        <taxon>Neopterygii</taxon>
        <taxon>Teleostei</taxon>
        <taxon>Anguilliformes</taxon>
        <taxon>Anguillidae</taxon>
        <taxon>Anguilla</taxon>
    </lineage>
</organism>
<name>A0A0E9WX42_ANGAN</name>
<reference evidence="1" key="2">
    <citation type="journal article" date="2015" name="Fish Shellfish Immunol.">
        <title>Early steps in the European eel (Anguilla anguilla)-Vibrio vulnificus interaction in the gills: Role of the RtxA13 toxin.</title>
        <authorList>
            <person name="Callol A."/>
            <person name="Pajuelo D."/>
            <person name="Ebbesson L."/>
            <person name="Teles M."/>
            <person name="MacKenzie S."/>
            <person name="Amaro C."/>
        </authorList>
    </citation>
    <scope>NUCLEOTIDE SEQUENCE</scope>
</reference>
<sequence>MQFITLNYFDHCPKYVSQTRLYSSHFHPMNEEIQYILAKLDANTKKIHLLNKVTLRVSATSLKTEGYITDRSLSS</sequence>
<reference evidence="1" key="1">
    <citation type="submission" date="2014-11" db="EMBL/GenBank/DDBJ databases">
        <authorList>
            <person name="Amaro Gonzalez C."/>
        </authorList>
    </citation>
    <scope>NUCLEOTIDE SEQUENCE</scope>
</reference>